<reference evidence="3" key="1">
    <citation type="submission" date="2021-12" db="EMBL/GenBank/DDBJ databases">
        <authorList>
            <person name="Zaccaron A."/>
            <person name="Stergiopoulos I."/>
        </authorList>
    </citation>
    <scope>NUCLEOTIDE SEQUENCE</scope>
    <source>
        <strain evidence="3">Race5_Kim</strain>
    </source>
</reference>
<dbReference type="EMBL" id="CP090168">
    <property type="protein sequence ID" value="UJO18707.1"/>
    <property type="molecule type" value="Genomic_DNA"/>
</dbReference>
<evidence type="ECO:0000313" key="4">
    <source>
        <dbReference type="Proteomes" id="UP000756132"/>
    </source>
</evidence>
<dbReference type="KEGG" id="ffu:CLAFUR5_07217"/>
<dbReference type="AlphaFoldDB" id="A0A9Q8PA66"/>
<keyword evidence="2" id="KW-0472">Membrane</keyword>
<dbReference type="Proteomes" id="UP000756132">
    <property type="component" value="Chromosome 6"/>
</dbReference>
<dbReference type="GeneID" id="71987095"/>
<feature type="compositionally biased region" description="Acidic residues" evidence="1">
    <location>
        <begin position="72"/>
        <end position="84"/>
    </location>
</feature>
<sequence length="252" mass="29065">MEQFKFLLTPLCFDTASLYFVFCCIYLVRYSRCVASIIRPGDNMSLHVRQAAMAEAEANGSPDDPPTLLSSSEEEDEEECEDDYREPISRRLRFSNESPALPANRGIGFPHIVMTNDFDEESDTSEVSFADGIATFLWNWDRVQFYKFFDMTKDKFEIHYDAPQGPIKDMIIWRNGDSVMAGFRVPGMYGDMEWDAQLVYSIEADGRWFGRICSEATRREAIEIFGESFSKAIFHHRLWDLRGSAKVKIHHA</sequence>
<name>A0A9Q8PA66_PASFU</name>
<dbReference type="RefSeq" id="XP_047763073.1">
    <property type="nucleotide sequence ID" value="XM_047906365.1"/>
</dbReference>
<protein>
    <submittedName>
        <fullName evidence="3">Uncharacterized protein</fullName>
    </submittedName>
</protein>
<gene>
    <name evidence="3" type="ORF">CLAFUR5_07217</name>
</gene>
<dbReference type="OrthoDB" id="4589723at2759"/>
<evidence type="ECO:0000256" key="1">
    <source>
        <dbReference type="SAM" id="MobiDB-lite"/>
    </source>
</evidence>
<keyword evidence="2" id="KW-1133">Transmembrane helix</keyword>
<accession>A0A9Q8PA66</accession>
<evidence type="ECO:0000313" key="3">
    <source>
        <dbReference type="EMBL" id="UJO18707.1"/>
    </source>
</evidence>
<proteinExistence type="predicted"/>
<feature type="region of interest" description="Disordered" evidence="1">
    <location>
        <begin position="54"/>
        <end position="85"/>
    </location>
</feature>
<keyword evidence="4" id="KW-1185">Reference proteome</keyword>
<evidence type="ECO:0000256" key="2">
    <source>
        <dbReference type="SAM" id="Phobius"/>
    </source>
</evidence>
<organism evidence="3 4">
    <name type="scientific">Passalora fulva</name>
    <name type="common">Tomato leaf mold</name>
    <name type="synonym">Cladosporium fulvum</name>
    <dbReference type="NCBI Taxonomy" id="5499"/>
    <lineage>
        <taxon>Eukaryota</taxon>
        <taxon>Fungi</taxon>
        <taxon>Dikarya</taxon>
        <taxon>Ascomycota</taxon>
        <taxon>Pezizomycotina</taxon>
        <taxon>Dothideomycetes</taxon>
        <taxon>Dothideomycetidae</taxon>
        <taxon>Mycosphaerellales</taxon>
        <taxon>Mycosphaerellaceae</taxon>
        <taxon>Fulvia</taxon>
    </lineage>
</organism>
<keyword evidence="2" id="KW-0812">Transmembrane</keyword>
<reference evidence="3" key="2">
    <citation type="journal article" date="2022" name="Microb. Genom.">
        <title>A chromosome-scale genome assembly of the tomato pathogen Cladosporium fulvum reveals a compartmentalized genome architecture and the presence of a dispensable chromosome.</title>
        <authorList>
            <person name="Zaccaron A.Z."/>
            <person name="Chen L.H."/>
            <person name="Samaras A."/>
            <person name="Stergiopoulos I."/>
        </authorList>
    </citation>
    <scope>NUCLEOTIDE SEQUENCE</scope>
    <source>
        <strain evidence="3">Race5_Kim</strain>
    </source>
</reference>
<feature type="transmembrane region" description="Helical" evidence="2">
    <location>
        <begin position="6"/>
        <end position="28"/>
    </location>
</feature>